<dbReference type="GO" id="GO:0016279">
    <property type="term" value="F:protein-lysine N-methyltransferase activity"/>
    <property type="evidence" value="ECO:0007669"/>
    <property type="project" value="InterPro"/>
</dbReference>
<keyword evidence="3" id="KW-0949">S-adenosyl-L-methionine</keyword>
<evidence type="ECO:0000313" key="5">
    <source>
        <dbReference type="Proteomes" id="UP000315289"/>
    </source>
</evidence>
<organism evidence="4 5">
    <name type="scientific">Candidatus Nitrosocosmicus arcticus</name>
    <dbReference type="NCBI Taxonomy" id="2035267"/>
    <lineage>
        <taxon>Archaea</taxon>
        <taxon>Nitrososphaerota</taxon>
        <taxon>Nitrososphaeria</taxon>
        <taxon>Nitrososphaerales</taxon>
        <taxon>Nitrososphaeraceae</taxon>
        <taxon>Candidatus Nitrosocosmicus</taxon>
    </lineage>
</organism>
<gene>
    <name evidence="4" type="ORF">NARC_150139</name>
</gene>
<dbReference type="Gene3D" id="3.40.50.150">
    <property type="entry name" value="Vaccinia Virus protein VP39"/>
    <property type="match status" value="1"/>
</dbReference>
<dbReference type="InterPro" id="IPR026170">
    <property type="entry name" value="FAM173A/B"/>
</dbReference>
<dbReference type="SUPFAM" id="SSF53335">
    <property type="entry name" value="S-adenosyl-L-methionine-dependent methyltransferases"/>
    <property type="match status" value="1"/>
</dbReference>
<comment type="caution">
    <text evidence="4">The sequence shown here is derived from an EMBL/GenBank/DDBJ whole genome shotgun (WGS) entry which is preliminary data.</text>
</comment>
<evidence type="ECO:0000256" key="3">
    <source>
        <dbReference type="ARBA" id="ARBA00022691"/>
    </source>
</evidence>
<dbReference type="GO" id="GO:0032259">
    <property type="term" value="P:methylation"/>
    <property type="evidence" value="ECO:0007669"/>
    <property type="project" value="UniProtKB-KW"/>
</dbReference>
<evidence type="ECO:0000313" key="4">
    <source>
        <dbReference type="EMBL" id="TVP39545.1"/>
    </source>
</evidence>
<dbReference type="OrthoDB" id="6027at2157"/>
<dbReference type="AlphaFoldDB" id="A0A557SSH3"/>
<dbReference type="RefSeq" id="WP_144733905.1">
    <property type="nucleotide sequence ID" value="NZ_ML675590.1"/>
</dbReference>
<protein>
    <recommendedName>
        <fullName evidence="6">SAM-dependent methyltransferase</fullName>
    </recommendedName>
</protein>
<dbReference type="EMBL" id="VOAH01000015">
    <property type="protein sequence ID" value="TVP39545.1"/>
    <property type="molecule type" value="Genomic_DNA"/>
</dbReference>
<sequence length="252" mass="28888">MKINEFISTLPHTVLTGDSVVLPDDFIRKMFSISNLNRDDVFYHLGIGNNPSTLRIAREEFQVRKAVGIDTNATVIDEIKSKTKTIKNVYTINENVSSCSLSEATVIFTWFTDEKINKLLSKKFESELDNGSRIISIWSPPDLFLPDKIDFPILVCKKPFKIGVDIKDQVKAIYKSDCVDFTASWNLADRYIKSFGTVDPSHHRFLNILQSLIIWFNARDLGIACENEIPPPVKSYVEILKYFFNIDLTDFY</sequence>
<keyword evidence="5" id="KW-1185">Reference proteome</keyword>
<dbReference type="PANTHER" id="PTHR13610">
    <property type="entry name" value="METHYLTRANSFERASE DOMAIN-CONTAINING PROTEIN"/>
    <property type="match status" value="1"/>
</dbReference>
<evidence type="ECO:0000256" key="2">
    <source>
        <dbReference type="ARBA" id="ARBA00022679"/>
    </source>
</evidence>
<evidence type="ECO:0000256" key="1">
    <source>
        <dbReference type="ARBA" id="ARBA00022603"/>
    </source>
</evidence>
<keyword evidence="2" id="KW-0808">Transferase</keyword>
<reference evidence="4 5" key="1">
    <citation type="journal article" date="2019" name="Front. Microbiol.">
        <title>Ammonia Oxidation by the Arctic Terrestrial Thaumarchaeote Candidatus Nitrosocosmicus arcticus Is Stimulated by Increasing Temperatures.</title>
        <authorList>
            <person name="Alves R.J.E."/>
            <person name="Kerou M."/>
            <person name="Zappe A."/>
            <person name="Bittner R."/>
            <person name="Abby S.S."/>
            <person name="Schmidt H.A."/>
            <person name="Pfeifer K."/>
            <person name="Schleper C."/>
        </authorList>
    </citation>
    <scope>NUCLEOTIDE SEQUENCE [LARGE SCALE GENOMIC DNA]</scope>
    <source>
        <strain evidence="4 5">Kfb</strain>
    </source>
</reference>
<evidence type="ECO:0008006" key="6">
    <source>
        <dbReference type="Google" id="ProtNLM"/>
    </source>
</evidence>
<dbReference type="PANTHER" id="PTHR13610:SF11">
    <property type="entry name" value="METHYLTRANSFERASE DOMAIN-CONTAINING PROTEIN"/>
    <property type="match status" value="1"/>
</dbReference>
<proteinExistence type="predicted"/>
<keyword evidence="1" id="KW-0489">Methyltransferase</keyword>
<dbReference type="InterPro" id="IPR029063">
    <property type="entry name" value="SAM-dependent_MTases_sf"/>
</dbReference>
<dbReference type="Proteomes" id="UP000315289">
    <property type="component" value="Unassembled WGS sequence"/>
</dbReference>
<accession>A0A557SSH3</accession>
<name>A0A557SSH3_9ARCH</name>